<sequence length="158" mass="18272">MKIELLSQNQNWLPTIAKWYIEEWGPTKDAEATQKEIRKLQEYLNEKKVPLILVAFENDTLLGAVQLKIHEMNIYPNYRYWLGGVYVSKHHRNRGIAKALVLEAINKAIELNIDKLYLQTENLSGGLYKKLGWSAIEQVNYNGEEVLVMEKEIAAKGK</sequence>
<evidence type="ECO:0000313" key="3">
    <source>
        <dbReference type="Proteomes" id="UP000199440"/>
    </source>
</evidence>
<dbReference type="RefSeq" id="WP_089886104.1">
    <property type="nucleotide sequence ID" value="NZ_FNGV01000001.1"/>
</dbReference>
<organism evidence="2 3">
    <name type="scientific">Kriegella aquimaris</name>
    <dbReference type="NCBI Taxonomy" id="192904"/>
    <lineage>
        <taxon>Bacteria</taxon>
        <taxon>Pseudomonadati</taxon>
        <taxon>Bacteroidota</taxon>
        <taxon>Flavobacteriia</taxon>
        <taxon>Flavobacteriales</taxon>
        <taxon>Flavobacteriaceae</taxon>
        <taxon>Kriegella</taxon>
    </lineage>
</organism>
<evidence type="ECO:0000313" key="2">
    <source>
        <dbReference type="EMBL" id="SDL20639.1"/>
    </source>
</evidence>
<dbReference type="OrthoDB" id="9796381at2"/>
<proteinExistence type="predicted"/>
<dbReference type="InterPro" id="IPR016181">
    <property type="entry name" value="Acyl_CoA_acyltransferase"/>
</dbReference>
<dbReference type="SUPFAM" id="SSF55729">
    <property type="entry name" value="Acyl-CoA N-acyltransferases (Nat)"/>
    <property type="match status" value="1"/>
</dbReference>
<dbReference type="CDD" id="cd04301">
    <property type="entry name" value="NAT_SF"/>
    <property type="match status" value="1"/>
</dbReference>
<dbReference type="InterPro" id="IPR000182">
    <property type="entry name" value="GNAT_dom"/>
</dbReference>
<dbReference type="Gene3D" id="3.40.630.30">
    <property type="match status" value="1"/>
</dbReference>
<dbReference type="Pfam" id="PF00583">
    <property type="entry name" value="Acetyltransf_1"/>
    <property type="match status" value="1"/>
</dbReference>
<name>A0A1G9I5Z4_9FLAO</name>
<dbReference type="AlphaFoldDB" id="A0A1G9I5Z4"/>
<dbReference type="EMBL" id="FNGV01000001">
    <property type="protein sequence ID" value="SDL20639.1"/>
    <property type="molecule type" value="Genomic_DNA"/>
</dbReference>
<accession>A0A1G9I5Z4</accession>
<dbReference type="PROSITE" id="PS51186">
    <property type="entry name" value="GNAT"/>
    <property type="match status" value="1"/>
</dbReference>
<dbReference type="STRING" id="192904.SAMN04488514_10110"/>
<keyword evidence="3" id="KW-1185">Reference proteome</keyword>
<dbReference type="GO" id="GO:0016747">
    <property type="term" value="F:acyltransferase activity, transferring groups other than amino-acyl groups"/>
    <property type="evidence" value="ECO:0007669"/>
    <property type="project" value="InterPro"/>
</dbReference>
<evidence type="ECO:0000259" key="1">
    <source>
        <dbReference type="PROSITE" id="PS51186"/>
    </source>
</evidence>
<feature type="domain" description="N-acetyltransferase" evidence="1">
    <location>
        <begin position="1"/>
        <end position="154"/>
    </location>
</feature>
<dbReference type="Proteomes" id="UP000199440">
    <property type="component" value="Unassembled WGS sequence"/>
</dbReference>
<protein>
    <submittedName>
        <fullName evidence="2">Acetyltransferase (GNAT) family protein</fullName>
    </submittedName>
</protein>
<gene>
    <name evidence="2" type="ORF">SAMN04488514_10110</name>
</gene>
<reference evidence="2 3" key="1">
    <citation type="submission" date="2016-10" db="EMBL/GenBank/DDBJ databases">
        <authorList>
            <person name="de Groot N.N."/>
        </authorList>
    </citation>
    <scope>NUCLEOTIDE SEQUENCE [LARGE SCALE GENOMIC DNA]</scope>
    <source>
        <strain evidence="2 3">DSM 19886</strain>
    </source>
</reference>
<keyword evidence="2" id="KW-0808">Transferase</keyword>